<evidence type="ECO:0000313" key="1">
    <source>
        <dbReference type="EMBL" id="MFC4410614.1"/>
    </source>
</evidence>
<dbReference type="Proteomes" id="UP001595817">
    <property type="component" value="Unassembled WGS sequence"/>
</dbReference>
<accession>A0ABV8X671</accession>
<protein>
    <submittedName>
        <fullName evidence="1">Uncharacterized protein</fullName>
    </submittedName>
</protein>
<proteinExistence type="predicted"/>
<name>A0ABV8X671_9LACT</name>
<dbReference type="EMBL" id="JBHSEC010000019">
    <property type="protein sequence ID" value="MFC4410614.1"/>
    <property type="molecule type" value="Genomic_DNA"/>
</dbReference>
<organism evidence="1 2">
    <name type="scientific">Chungangia koreensis</name>
    <dbReference type="NCBI Taxonomy" id="752657"/>
    <lineage>
        <taxon>Bacteria</taxon>
        <taxon>Bacillati</taxon>
        <taxon>Bacillota</taxon>
        <taxon>Bacilli</taxon>
        <taxon>Lactobacillales</taxon>
        <taxon>Chungangia</taxon>
    </lineage>
</organism>
<sequence length="74" mass="8309">MTQISSTGNPKRLQTQINKLQRQNPNSQVSGKVIYENENISTANIKKVETKAIQGYYDKNKQDPPGNQNHPGVK</sequence>
<dbReference type="RefSeq" id="WP_378154654.1">
    <property type="nucleotide sequence ID" value="NZ_JBHSEC010000019.1"/>
</dbReference>
<comment type="caution">
    <text evidence="1">The sequence shown here is derived from an EMBL/GenBank/DDBJ whole genome shotgun (WGS) entry which is preliminary data.</text>
</comment>
<evidence type="ECO:0000313" key="2">
    <source>
        <dbReference type="Proteomes" id="UP001595817"/>
    </source>
</evidence>
<gene>
    <name evidence="1" type="ORF">ACFOZY_09335</name>
</gene>
<reference evidence="2" key="1">
    <citation type="journal article" date="2019" name="Int. J. Syst. Evol. Microbiol.">
        <title>The Global Catalogue of Microorganisms (GCM) 10K type strain sequencing project: providing services to taxonomists for standard genome sequencing and annotation.</title>
        <authorList>
            <consortium name="The Broad Institute Genomics Platform"/>
            <consortium name="The Broad Institute Genome Sequencing Center for Infectious Disease"/>
            <person name="Wu L."/>
            <person name="Ma J."/>
        </authorList>
    </citation>
    <scope>NUCLEOTIDE SEQUENCE [LARGE SCALE GENOMIC DNA]</scope>
    <source>
        <strain evidence="2">CCUG 59778</strain>
    </source>
</reference>
<keyword evidence="2" id="KW-1185">Reference proteome</keyword>